<dbReference type="InterPro" id="IPR016187">
    <property type="entry name" value="CTDL_fold"/>
</dbReference>
<proteinExistence type="predicted"/>
<feature type="disulfide bond" evidence="1">
    <location>
        <begin position="39"/>
        <end position="48"/>
    </location>
</feature>
<evidence type="ECO:0000313" key="5">
    <source>
        <dbReference type="Proteomes" id="UP000683360"/>
    </source>
</evidence>
<dbReference type="PROSITE" id="PS50041">
    <property type="entry name" value="C_TYPE_LECTIN_2"/>
    <property type="match status" value="1"/>
</dbReference>
<feature type="domain" description="C-type lectin" evidence="3">
    <location>
        <begin position="93"/>
        <end position="204"/>
    </location>
</feature>
<organism evidence="4 5">
    <name type="scientific">Mytilus edulis</name>
    <name type="common">Blue mussel</name>
    <dbReference type="NCBI Taxonomy" id="6550"/>
    <lineage>
        <taxon>Eukaryota</taxon>
        <taxon>Metazoa</taxon>
        <taxon>Spiralia</taxon>
        <taxon>Lophotrochozoa</taxon>
        <taxon>Mollusca</taxon>
        <taxon>Bivalvia</taxon>
        <taxon>Autobranchia</taxon>
        <taxon>Pteriomorphia</taxon>
        <taxon>Mytilida</taxon>
        <taxon>Mytiloidea</taxon>
        <taxon>Mytilidae</taxon>
        <taxon>Mytilinae</taxon>
        <taxon>Mytilus</taxon>
    </lineage>
</organism>
<dbReference type="Gene3D" id="2.10.25.10">
    <property type="entry name" value="Laminin"/>
    <property type="match status" value="1"/>
</dbReference>
<accession>A0A8S3TQS0</accession>
<evidence type="ECO:0000313" key="4">
    <source>
        <dbReference type="EMBL" id="CAG2236066.1"/>
    </source>
</evidence>
<evidence type="ECO:0000256" key="1">
    <source>
        <dbReference type="PROSITE-ProRule" id="PRU00076"/>
    </source>
</evidence>
<dbReference type="SUPFAM" id="SSF56436">
    <property type="entry name" value="C-type lectin-like"/>
    <property type="match status" value="1"/>
</dbReference>
<gene>
    <name evidence="4" type="ORF">MEDL_48592</name>
</gene>
<dbReference type="InterPro" id="IPR016186">
    <property type="entry name" value="C-type_lectin-like/link_sf"/>
</dbReference>
<keyword evidence="1" id="KW-0245">EGF-like domain</keyword>
<dbReference type="PROSITE" id="PS00022">
    <property type="entry name" value="EGF_1"/>
    <property type="match status" value="1"/>
</dbReference>
<comment type="caution">
    <text evidence="4">The sequence shown here is derived from an EMBL/GenBank/DDBJ whole genome shotgun (WGS) entry which is preliminary data.</text>
</comment>
<dbReference type="SMART" id="SM00034">
    <property type="entry name" value="CLECT"/>
    <property type="match status" value="1"/>
</dbReference>
<evidence type="ECO:0000259" key="2">
    <source>
        <dbReference type="PROSITE" id="PS50026"/>
    </source>
</evidence>
<reference evidence="4" key="1">
    <citation type="submission" date="2021-03" db="EMBL/GenBank/DDBJ databases">
        <authorList>
            <person name="Bekaert M."/>
        </authorList>
    </citation>
    <scope>NUCLEOTIDE SEQUENCE</scope>
</reference>
<dbReference type="CDD" id="cd00054">
    <property type="entry name" value="EGF_CA"/>
    <property type="match status" value="1"/>
</dbReference>
<dbReference type="PROSITE" id="PS01186">
    <property type="entry name" value="EGF_2"/>
    <property type="match status" value="1"/>
</dbReference>
<keyword evidence="1" id="KW-1015">Disulfide bond</keyword>
<feature type="domain" description="EGF-like" evidence="2">
    <location>
        <begin position="13"/>
        <end position="49"/>
    </location>
</feature>
<dbReference type="CDD" id="cd00037">
    <property type="entry name" value="CLECT"/>
    <property type="match status" value="1"/>
</dbReference>
<dbReference type="SMART" id="SM00181">
    <property type="entry name" value="EGF"/>
    <property type="match status" value="2"/>
</dbReference>
<sequence length="211" mass="24686">MRLSKGFSATDCHLTPCDNFPCKNQERCENIGSGRNCNCKEGYTGKDCEKTPCSGSPCNNGGFCSIQNLLKQKTCNITPCLKDWIFYIATFSCYWIDIRKANWSSANEICQSKRPSFVYIQTLDEIKWLEHINEDVWVGGREINNQYRWHSIEYNYTIHNLSYSWTPNEPGEFNRDYCVQLWKRNESFLLDITACYYEKRFICKTTNIPGF</sequence>
<dbReference type="Proteomes" id="UP000683360">
    <property type="component" value="Unassembled WGS sequence"/>
</dbReference>
<dbReference type="OrthoDB" id="6065702at2759"/>
<dbReference type="EMBL" id="CAJPWZ010002340">
    <property type="protein sequence ID" value="CAG2236066.1"/>
    <property type="molecule type" value="Genomic_DNA"/>
</dbReference>
<dbReference type="InterPro" id="IPR000742">
    <property type="entry name" value="EGF"/>
</dbReference>
<keyword evidence="5" id="KW-1185">Reference proteome</keyword>
<dbReference type="InterPro" id="IPR001304">
    <property type="entry name" value="C-type_lectin-like"/>
</dbReference>
<dbReference type="Pfam" id="PF00008">
    <property type="entry name" value="EGF"/>
    <property type="match status" value="1"/>
</dbReference>
<comment type="caution">
    <text evidence="1">Lacks conserved residue(s) required for the propagation of feature annotation.</text>
</comment>
<name>A0A8S3TQS0_MYTED</name>
<dbReference type="PROSITE" id="PS50026">
    <property type="entry name" value="EGF_3"/>
    <property type="match status" value="1"/>
</dbReference>
<evidence type="ECO:0000259" key="3">
    <source>
        <dbReference type="PROSITE" id="PS50041"/>
    </source>
</evidence>
<protein>
    <submittedName>
        <fullName evidence="4">Uncharacterized protein</fullName>
    </submittedName>
</protein>
<dbReference type="Pfam" id="PF00059">
    <property type="entry name" value="Lectin_C"/>
    <property type="match status" value="1"/>
</dbReference>
<dbReference type="SUPFAM" id="SSF57196">
    <property type="entry name" value="EGF/Laminin"/>
    <property type="match status" value="1"/>
</dbReference>
<dbReference type="AlphaFoldDB" id="A0A8S3TQS0"/>
<dbReference type="Gene3D" id="3.10.100.10">
    <property type="entry name" value="Mannose-Binding Protein A, subunit A"/>
    <property type="match status" value="1"/>
</dbReference>